<dbReference type="EMBL" id="BJYY01000013">
    <property type="protein sequence ID" value="GEO34233.1"/>
    <property type="molecule type" value="Genomic_DNA"/>
</dbReference>
<gene>
    <name evidence="7" type="ORF">CAE01nite_19580</name>
</gene>
<dbReference type="GO" id="GO:0004519">
    <property type="term" value="F:endonuclease activity"/>
    <property type="evidence" value="ECO:0007669"/>
    <property type="project" value="UniProtKB-KW"/>
</dbReference>
<dbReference type="Pfam" id="PF03851">
    <property type="entry name" value="UvdE"/>
    <property type="match status" value="1"/>
</dbReference>
<keyword evidence="4" id="KW-0228">DNA excision</keyword>
<dbReference type="RefSeq" id="WP_186816499.1">
    <property type="nucleotide sequence ID" value="NZ_BAAARM010000003.1"/>
</dbReference>
<accession>A0A512DCP3</accession>
<dbReference type="InterPro" id="IPR004601">
    <property type="entry name" value="UvdE"/>
</dbReference>
<dbReference type="InterPro" id="IPR036237">
    <property type="entry name" value="Xyl_isomerase-like_sf"/>
</dbReference>
<evidence type="ECO:0000256" key="3">
    <source>
        <dbReference type="ARBA" id="ARBA00022763"/>
    </source>
</evidence>
<evidence type="ECO:0000256" key="5">
    <source>
        <dbReference type="ARBA" id="ARBA00022801"/>
    </source>
</evidence>
<comment type="caution">
    <text evidence="7">The sequence shown here is derived from an EMBL/GenBank/DDBJ whole genome shotgun (WGS) entry which is preliminary data.</text>
</comment>
<dbReference type="GO" id="GO:0009411">
    <property type="term" value="P:response to UV"/>
    <property type="evidence" value="ECO:0007669"/>
    <property type="project" value="InterPro"/>
</dbReference>
<keyword evidence="3" id="KW-0227">DNA damage</keyword>
<keyword evidence="6" id="KW-0234">DNA repair</keyword>
<evidence type="ECO:0000256" key="4">
    <source>
        <dbReference type="ARBA" id="ARBA00022769"/>
    </source>
</evidence>
<evidence type="ECO:0000256" key="2">
    <source>
        <dbReference type="ARBA" id="ARBA00022759"/>
    </source>
</evidence>
<dbReference type="SUPFAM" id="SSF51658">
    <property type="entry name" value="Xylose isomerase-like"/>
    <property type="match status" value="1"/>
</dbReference>
<keyword evidence="8" id="KW-1185">Reference proteome</keyword>
<proteinExistence type="predicted"/>
<evidence type="ECO:0000256" key="1">
    <source>
        <dbReference type="ARBA" id="ARBA00022722"/>
    </source>
</evidence>
<evidence type="ECO:0000256" key="6">
    <source>
        <dbReference type="ARBA" id="ARBA00023204"/>
    </source>
</evidence>
<dbReference type="Gene3D" id="3.20.20.150">
    <property type="entry name" value="Divalent-metal-dependent TIM barrel enzymes"/>
    <property type="match status" value="1"/>
</dbReference>
<dbReference type="PANTHER" id="PTHR31290">
    <property type="entry name" value="UV-DAMAGE ENDONUCLEASE"/>
    <property type="match status" value="1"/>
</dbReference>
<protein>
    <recommendedName>
        <fullName evidence="9">UV DNA damage endonuclease</fullName>
    </recommendedName>
</protein>
<dbReference type="AlphaFoldDB" id="A0A512DCP3"/>
<dbReference type="GO" id="GO:0006289">
    <property type="term" value="P:nucleotide-excision repair"/>
    <property type="evidence" value="ECO:0007669"/>
    <property type="project" value="InterPro"/>
</dbReference>
<dbReference type="Proteomes" id="UP000321181">
    <property type="component" value="Unassembled WGS sequence"/>
</dbReference>
<organism evidence="7 8">
    <name type="scientific">Cellulomonas aerilata</name>
    <dbReference type="NCBI Taxonomy" id="515326"/>
    <lineage>
        <taxon>Bacteria</taxon>
        <taxon>Bacillati</taxon>
        <taxon>Actinomycetota</taxon>
        <taxon>Actinomycetes</taxon>
        <taxon>Micrococcales</taxon>
        <taxon>Cellulomonadaceae</taxon>
        <taxon>Cellulomonas</taxon>
    </lineage>
</organism>
<dbReference type="NCBIfam" id="TIGR00629">
    <property type="entry name" value="uvde"/>
    <property type="match status" value="1"/>
</dbReference>
<keyword evidence="1" id="KW-0540">Nuclease</keyword>
<dbReference type="PANTHER" id="PTHR31290:SF5">
    <property type="entry name" value="UV-DAMAGE ENDONUCLEASE"/>
    <property type="match status" value="1"/>
</dbReference>
<evidence type="ECO:0000313" key="8">
    <source>
        <dbReference type="Proteomes" id="UP000321181"/>
    </source>
</evidence>
<evidence type="ECO:0000313" key="7">
    <source>
        <dbReference type="EMBL" id="GEO34233.1"/>
    </source>
</evidence>
<evidence type="ECO:0008006" key="9">
    <source>
        <dbReference type="Google" id="ProtNLM"/>
    </source>
</evidence>
<reference evidence="7 8" key="1">
    <citation type="submission" date="2019-07" db="EMBL/GenBank/DDBJ databases">
        <title>Whole genome shotgun sequence of Cellulomonas aerilata NBRC 106308.</title>
        <authorList>
            <person name="Hosoyama A."/>
            <person name="Uohara A."/>
            <person name="Ohji S."/>
            <person name="Ichikawa N."/>
        </authorList>
    </citation>
    <scope>NUCLEOTIDE SEQUENCE [LARGE SCALE GENOMIC DNA]</scope>
    <source>
        <strain evidence="7 8">NBRC 106308</strain>
    </source>
</reference>
<keyword evidence="5" id="KW-0378">Hydrolase</keyword>
<name>A0A512DCP3_9CELL</name>
<sequence>MAHPYRLGFPVKIIGDGGLPTADTRRWQSGPHLSRSLELLGPAFDRLERIDVRVFRLSSQTIPYGTHPDMPQLHYRRQIDEARDALTALGARATARGLRLSTHPGQYTVINSADPVLTAKSSADLEQDAALLDALGQGPEAAVVVHVGGLYNDRPSALDRWARAYESLSDRARARVALENDDGPFGVGDVLELHRRTGVRIAYDHHHHRTSVESVTLDPAEALARTYATWADGVRPKVHLSSPRVDLETAERKPAGSRRIERVPVVPRLTPHADFVAPWDLVDLLRSAPGPLDVVLEAKAKDLALLHARAALERLFPELAALEERTTAPTPPAAR</sequence>
<keyword evidence="2" id="KW-0255">Endonuclease</keyword>
<dbReference type="GO" id="GO:0016787">
    <property type="term" value="F:hydrolase activity"/>
    <property type="evidence" value="ECO:0007669"/>
    <property type="project" value="UniProtKB-KW"/>
</dbReference>